<evidence type="ECO:0000256" key="5">
    <source>
        <dbReference type="ARBA" id="ARBA00023242"/>
    </source>
</evidence>
<evidence type="ECO:0000313" key="8">
    <source>
        <dbReference type="EMBL" id="KAJ2673099.1"/>
    </source>
</evidence>
<dbReference type="Pfam" id="PF04516">
    <property type="entry name" value="CP2"/>
    <property type="match status" value="2"/>
</dbReference>
<reference evidence="8" key="1">
    <citation type="submission" date="2022-07" db="EMBL/GenBank/DDBJ databases">
        <title>Phylogenomic reconstructions and comparative analyses of Kickxellomycotina fungi.</title>
        <authorList>
            <person name="Reynolds N.K."/>
            <person name="Stajich J.E."/>
            <person name="Barry K."/>
            <person name="Grigoriev I.V."/>
            <person name="Crous P."/>
            <person name="Smith M.E."/>
        </authorList>
    </citation>
    <scope>NUCLEOTIDE SEQUENCE</scope>
    <source>
        <strain evidence="8">NRRL 3115</strain>
    </source>
</reference>
<keyword evidence="3" id="KW-0238">DNA-binding</keyword>
<evidence type="ECO:0000256" key="4">
    <source>
        <dbReference type="ARBA" id="ARBA00023163"/>
    </source>
</evidence>
<keyword evidence="2" id="KW-0805">Transcription regulation</keyword>
<dbReference type="InterPro" id="IPR007604">
    <property type="entry name" value="CP2"/>
</dbReference>
<comment type="caution">
    <text evidence="8">The sequence shown here is derived from an EMBL/GenBank/DDBJ whole genome shotgun (WGS) entry which is preliminary data.</text>
</comment>
<proteinExistence type="predicted"/>
<dbReference type="EMBL" id="JANBTW010000072">
    <property type="protein sequence ID" value="KAJ2673099.1"/>
    <property type="molecule type" value="Genomic_DNA"/>
</dbReference>
<dbReference type="InterPro" id="IPR057520">
    <property type="entry name" value="GRHL1/CP2_C"/>
</dbReference>
<name>A0A9W8FZP8_9FUNG</name>
<evidence type="ECO:0000313" key="9">
    <source>
        <dbReference type="Proteomes" id="UP001151518"/>
    </source>
</evidence>
<feature type="compositionally biased region" description="Polar residues" evidence="6">
    <location>
        <begin position="75"/>
        <end position="96"/>
    </location>
</feature>
<dbReference type="OrthoDB" id="7680836at2759"/>
<organism evidence="8 9">
    <name type="scientific">Coemansia spiralis</name>
    <dbReference type="NCBI Taxonomy" id="417178"/>
    <lineage>
        <taxon>Eukaryota</taxon>
        <taxon>Fungi</taxon>
        <taxon>Fungi incertae sedis</taxon>
        <taxon>Zoopagomycota</taxon>
        <taxon>Kickxellomycotina</taxon>
        <taxon>Kickxellomycetes</taxon>
        <taxon>Kickxellales</taxon>
        <taxon>Kickxellaceae</taxon>
        <taxon>Coemansia</taxon>
    </lineage>
</organism>
<dbReference type="PANTHER" id="PTHR11037:SF20">
    <property type="entry name" value="PROTEIN GRAINYHEAD"/>
    <property type="match status" value="1"/>
</dbReference>
<dbReference type="PANTHER" id="PTHR11037">
    <property type="entry name" value="TRANSCRIPTION FACTOR CP2"/>
    <property type="match status" value="1"/>
</dbReference>
<protein>
    <recommendedName>
        <fullName evidence="7">Grh/CP2 DB domain-containing protein</fullName>
    </recommendedName>
</protein>
<accession>A0A9W8FZP8</accession>
<feature type="region of interest" description="Disordered" evidence="6">
    <location>
        <begin position="45"/>
        <end position="96"/>
    </location>
</feature>
<dbReference type="Proteomes" id="UP001151518">
    <property type="component" value="Unassembled WGS sequence"/>
</dbReference>
<dbReference type="GO" id="GO:0001228">
    <property type="term" value="F:DNA-binding transcription activator activity, RNA polymerase II-specific"/>
    <property type="evidence" value="ECO:0007669"/>
    <property type="project" value="TreeGrafter"/>
</dbReference>
<evidence type="ECO:0000256" key="3">
    <source>
        <dbReference type="ARBA" id="ARBA00023125"/>
    </source>
</evidence>
<sequence length="797" mass="85284">MSGVHMSSIPADAASYYATYNLSGAERRDNAGNIIPAAVANAAPNTQPLSTHDFFHHHQSQQQQQQQHQHDSPLLHTSASQYHPQPHHTQSSHTPIAQYSSQHPHLAMSAASHHSAIGVVAVGVGDSASPYQTSGFTHYAHPAAYHTHHSASISHPAAHNATTGAAVDPASAVLAVSAAVDHDYSVMSVGSAFHPTTPPIPLHQPQHQHMGTHLVASVGDMLTVTSNGSGASGCNPGMRFECILEAPTASAQKADETSLTYLNKGQLYGVSLVDKMHSDMTYCTTLRIAFHEDSHRKSAATYWNFWLNQQENPRAARAIELDKAGSIGVVAKETKQFDRVTFQWQGRRGAKVMIRFNCLSTDFSRIKGVKGIPLRIHLDTFHALPGSGDVAGSYASELSASLGQMSSPIPSLSTSTTPAMAFASASQRSALSHQLSGTLSSPVSPTSATGNGSLDSQQPQSATATFAQHPVHATMIGIGTNPDCANSNTGNGNNAVTGKIIERCYARIKLFRDKGAERKNKDDQRHLEKMWEKQKTKLGLTGVTSEQQQPHLNEFTKLFAPVLQVTAFVEYTLQGDSCDAEEPMIVDDLWTAGGSAVAAAAVATAALESPGSTISTPITGLSSMSIGMPGISLSGLSSPLGSAAVAYMRKRSSEDSDILIPNKRQFSPQTLTSEFHSATTATTLGPNSLELIGVDPTYVPAPRKKKAVLAIYARFHNENVYRAIYLEQLTVADLVAKVTQQLEAKLHSNVEIIHKTKKGLAVKVDDQVIAHLDDEQDMDVQCSFASDTGALTIYLDY</sequence>
<comment type="subcellular location">
    <subcellularLocation>
        <location evidence="1">Nucleus</location>
    </subcellularLocation>
</comment>
<evidence type="ECO:0000256" key="6">
    <source>
        <dbReference type="SAM" id="MobiDB-lite"/>
    </source>
</evidence>
<dbReference type="AlphaFoldDB" id="A0A9W8FZP8"/>
<evidence type="ECO:0000259" key="7">
    <source>
        <dbReference type="PROSITE" id="PS51968"/>
    </source>
</evidence>
<gene>
    <name evidence="8" type="ORF">GGI25_004852</name>
</gene>
<dbReference type="GO" id="GO:0000978">
    <property type="term" value="F:RNA polymerase II cis-regulatory region sequence-specific DNA binding"/>
    <property type="evidence" value="ECO:0007669"/>
    <property type="project" value="TreeGrafter"/>
</dbReference>
<feature type="region of interest" description="Disordered" evidence="6">
    <location>
        <begin position="433"/>
        <end position="464"/>
    </location>
</feature>
<keyword evidence="4" id="KW-0804">Transcription</keyword>
<dbReference type="PROSITE" id="PS51968">
    <property type="entry name" value="GRH_CP2_DB"/>
    <property type="match status" value="1"/>
</dbReference>
<keyword evidence="5" id="KW-0539">Nucleus</keyword>
<dbReference type="Pfam" id="PF25416">
    <property type="entry name" value="GRHL1_C"/>
    <property type="match status" value="1"/>
</dbReference>
<dbReference type="GO" id="GO:0005634">
    <property type="term" value="C:nucleus"/>
    <property type="evidence" value="ECO:0007669"/>
    <property type="project" value="UniProtKB-SubCell"/>
</dbReference>
<dbReference type="InterPro" id="IPR040167">
    <property type="entry name" value="TF_CP2-like"/>
</dbReference>
<evidence type="ECO:0000256" key="1">
    <source>
        <dbReference type="ARBA" id="ARBA00004123"/>
    </source>
</evidence>
<evidence type="ECO:0000256" key="2">
    <source>
        <dbReference type="ARBA" id="ARBA00023015"/>
    </source>
</evidence>
<feature type="domain" description="Grh/CP2 DB" evidence="7">
    <location>
        <begin position="236"/>
        <end position="569"/>
    </location>
</feature>